<evidence type="ECO:0000313" key="3">
    <source>
        <dbReference type="EMBL" id="WWC91230.1"/>
    </source>
</evidence>
<dbReference type="SUPFAM" id="SSF54637">
    <property type="entry name" value="Thioesterase/thiol ester dehydrase-isomerase"/>
    <property type="match status" value="1"/>
</dbReference>
<dbReference type="AlphaFoldDB" id="A0AAX4K329"/>
<feature type="compositionally biased region" description="Low complexity" evidence="2">
    <location>
        <begin position="230"/>
        <end position="246"/>
    </location>
</feature>
<dbReference type="EMBL" id="CP144105">
    <property type="protein sequence ID" value="WWC91230.1"/>
    <property type="molecule type" value="Genomic_DNA"/>
</dbReference>
<evidence type="ECO:0000256" key="2">
    <source>
        <dbReference type="SAM" id="MobiDB-lite"/>
    </source>
</evidence>
<dbReference type="RefSeq" id="XP_066077992.1">
    <property type="nucleotide sequence ID" value="XM_066221895.1"/>
</dbReference>
<name>A0AAX4K329_9TREE</name>
<dbReference type="InterPro" id="IPR051490">
    <property type="entry name" value="THEM6_lcsJ_thioesterase"/>
</dbReference>
<dbReference type="Gene3D" id="3.10.129.10">
    <property type="entry name" value="Hotdog Thioesterase"/>
    <property type="match status" value="1"/>
</dbReference>
<sequence>MLDNLIDQLPAGLVNTVQTIISKLSMDSSKPLLPFIPKPIKALLLLLFIFHSPSWPFTWHIRVWYWGIKAYYLAYTKGRTKYLKDWKSQSDKKGGIKDLRTRINRIAWIDDCDYNLHLSNSAYAKNSDALKMKWCIEALSPLFTPGAHMALGATHYNFFKEIPLGAEYVMEAKCAGWDEKWFYVVIEFILYPQKSNKSRSKSESAKTTAQNTIISASSKASETISEATSSASIVPSISDPPTRSTSPIPPTSNGNDTGSSTPTTVASSKVEEIKRSWAAKRGKREDGGVVCCLTISEYCFKMGRVTIPPRIALWMSLQSPSKAEQDKARKIVMSKDGGKSFLRGGWKELPDANNIGADIGLEGGEDNKDNWVNKGREGMESLVEGMNAF</sequence>
<comment type="similarity">
    <text evidence="1">Belongs to the lcsJ thioesterase family.</text>
</comment>
<dbReference type="Pfam" id="PF13279">
    <property type="entry name" value="4HBT_2"/>
    <property type="match status" value="1"/>
</dbReference>
<evidence type="ECO:0000313" key="4">
    <source>
        <dbReference type="Proteomes" id="UP001355207"/>
    </source>
</evidence>
<evidence type="ECO:0000256" key="1">
    <source>
        <dbReference type="ARBA" id="ARBA00038476"/>
    </source>
</evidence>
<feature type="compositionally biased region" description="Polar residues" evidence="2">
    <location>
        <begin position="253"/>
        <end position="267"/>
    </location>
</feature>
<accession>A0AAX4K329</accession>
<dbReference type="GeneID" id="91096841"/>
<organism evidence="3 4">
    <name type="scientific">Kwoniella dendrophila CBS 6074</name>
    <dbReference type="NCBI Taxonomy" id="1295534"/>
    <lineage>
        <taxon>Eukaryota</taxon>
        <taxon>Fungi</taxon>
        <taxon>Dikarya</taxon>
        <taxon>Basidiomycota</taxon>
        <taxon>Agaricomycotina</taxon>
        <taxon>Tremellomycetes</taxon>
        <taxon>Tremellales</taxon>
        <taxon>Cryptococcaceae</taxon>
        <taxon>Kwoniella</taxon>
    </lineage>
</organism>
<reference evidence="3 4" key="1">
    <citation type="submission" date="2024-01" db="EMBL/GenBank/DDBJ databases">
        <title>Comparative genomics of Cryptococcus and Kwoniella reveals pathogenesis evolution and contrasting modes of karyotype evolution via chromosome fusion or intercentromeric recombination.</title>
        <authorList>
            <person name="Coelho M.A."/>
            <person name="David-Palma M."/>
            <person name="Shea T."/>
            <person name="Bowers K."/>
            <person name="McGinley-Smith S."/>
            <person name="Mohammad A.W."/>
            <person name="Gnirke A."/>
            <person name="Yurkov A.M."/>
            <person name="Nowrousian M."/>
            <person name="Sun S."/>
            <person name="Cuomo C.A."/>
            <person name="Heitman J."/>
        </authorList>
    </citation>
    <scope>NUCLEOTIDE SEQUENCE [LARGE SCALE GENOMIC DNA]</scope>
    <source>
        <strain evidence="3 4">CBS 6074</strain>
    </source>
</reference>
<proteinExistence type="inferred from homology"/>
<dbReference type="PANTHER" id="PTHR12475:SF4">
    <property type="entry name" value="PROTEIN THEM6"/>
    <property type="match status" value="1"/>
</dbReference>
<gene>
    <name evidence="3" type="ORF">L201_006172</name>
</gene>
<dbReference type="Proteomes" id="UP001355207">
    <property type="component" value="Chromosome 8"/>
</dbReference>
<dbReference type="PANTHER" id="PTHR12475">
    <property type="match status" value="1"/>
</dbReference>
<feature type="region of interest" description="Disordered" evidence="2">
    <location>
        <begin position="230"/>
        <end position="269"/>
    </location>
</feature>
<keyword evidence="4" id="KW-1185">Reference proteome</keyword>
<dbReference type="InterPro" id="IPR029069">
    <property type="entry name" value="HotDog_dom_sf"/>
</dbReference>
<protein>
    <submittedName>
        <fullName evidence="3">Uncharacterized protein</fullName>
    </submittedName>
</protein>